<organism evidence="2 3">
    <name type="scientific">Acaulospora morrowiae</name>
    <dbReference type="NCBI Taxonomy" id="94023"/>
    <lineage>
        <taxon>Eukaryota</taxon>
        <taxon>Fungi</taxon>
        <taxon>Fungi incertae sedis</taxon>
        <taxon>Mucoromycota</taxon>
        <taxon>Glomeromycotina</taxon>
        <taxon>Glomeromycetes</taxon>
        <taxon>Diversisporales</taxon>
        <taxon>Acaulosporaceae</taxon>
        <taxon>Acaulospora</taxon>
    </lineage>
</organism>
<comment type="caution">
    <text evidence="2">The sequence shown here is derived from an EMBL/GenBank/DDBJ whole genome shotgun (WGS) entry which is preliminary data.</text>
</comment>
<evidence type="ECO:0000256" key="1">
    <source>
        <dbReference type="SAM" id="MobiDB-lite"/>
    </source>
</evidence>
<dbReference type="EMBL" id="CAJVPV010052093">
    <property type="protein sequence ID" value="CAG8780271.1"/>
    <property type="molecule type" value="Genomic_DNA"/>
</dbReference>
<dbReference type="Proteomes" id="UP000789342">
    <property type="component" value="Unassembled WGS sequence"/>
</dbReference>
<feature type="non-terminal residue" evidence="2">
    <location>
        <position position="68"/>
    </location>
</feature>
<reference evidence="2" key="1">
    <citation type="submission" date="2021-06" db="EMBL/GenBank/DDBJ databases">
        <authorList>
            <person name="Kallberg Y."/>
            <person name="Tangrot J."/>
            <person name="Rosling A."/>
        </authorList>
    </citation>
    <scope>NUCLEOTIDE SEQUENCE</scope>
    <source>
        <strain evidence="2">CL551</strain>
    </source>
</reference>
<keyword evidence="3" id="KW-1185">Reference proteome</keyword>
<evidence type="ECO:0000313" key="2">
    <source>
        <dbReference type="EMBL" id="CAG8780271.1"/>
    </source>
</evidence>
<accession>A0A9N9JII0</accession>
<feature type="region of interest" description="Disordered" evidence="1">
    <location>
        <begin position="28"/>
        <end position="68"/>
    </location>
</feature>
<gene>
    <name evidence="2" type="ORF">AMORRO_LOCUS17263</name>
</gene>
<proteinExistence type="predicted"/>
<feature type="region of interest" description="Disordered" evidence="1">
    <location>
        <begin position="1"/>
        <end position="20"/>
    </location>
</feature>
<name>A0A9N9JII0_9GLOM</name>
<dbReference type="AlphaFoldDB" id="A0A9N9JII0"/>
<feature type="non-terminal residue" evidence="2">
    <location>
        <position position="1"/>
    </location>
</feature>
<protein>
    <submittedName>
        <fullName evidence="2">13311_t:CDS:1</fullName>
    </submittedName>
</protein>
<sequence>TISRFKQMKNRAEKEKFASGKVAIPARQEYRSFQKPRAPKTKVDHLEPNDNSVLNDNQVFDDTKWQKL</sequence>
<evidence type="ECO:0000313" key="3">
    <source>
        <dbReference type="Proteomes" id="UP000789342"/>
    </source>
</evidence>
<feature type="compositionally biased region" description="Polar residues" evidence="1">
    <location>
        <begin position="49"/>
        <end position="60"/>
    </location>
</feature>